<dbReference type="Proteomes" id="UP000034749">
    <property type="component" value="Unassembled WGS sequence"/>
</dbReference>
<evidence type="ECO:0000256" key="1">
    <source>
        <dbReference type="SAM" id="Coils"/>
    </source>
</evidence>
<name>A0A0G0TRR1_9BACT</name>
<evidence type="ECO:0000313" key="3">
    <source>
        <dbReference type="EMBL" id="KKR79669.1"/>
    </source>
</evidence>
<feature type="transmembrane region" description="Helical" evidence="2">
    <location>
        <begin position="56"/>
        <end position="76"/>
    </location>
</feature>
<evidence type="ECO:0000256" key="2">
    <source>
        <dbReference type="SAM" id="Phobius"/>
    </source>
</evidence>
<reference evidence="3 4" key="1">
    <citation type="journal article" date="2015" name="Nature">
        <title>rRNA introns, odd ribosomes, and small enigmatic genomes across a large radiation of phyla.</title>
        <authorList>
            <person name="Brown C.T."/>
            <person name="Hug L.A."/>
            <person name="Thomas B.C."/>
            <person name="Sharon I."/>
            <person name="Castelle C.J."/>
            <person name="Singh A."/>
            <person name="Wilkins M.J."/>
            <person name="Williams K.H."/>
            <person name="Banfield J.F."/>
        </authorList>
    </citation>
    <scope>NUCLEOTIDE SEQUENCE [LARGE SCALE GENOMIC DNA]</scope>
</reference>
<sequence>MQIKPIKNSVTETYSKDIVKILESNKDGLIQKIIHEEEQREAEHKNTSPLSKKNRIFIFIGIFLLILSFGGVFLYITTSNDSTVEVAPQFTPIIFLDKTQIVEITKLPKGKILEGIWGETQNTNVKIGGVEGIYATENNKIIGFKSFMTLLKSNLPEYNPAYINENFLLGVVNDNSFKNLDLRYKVVSDSLASLESNLEEMNLARKTILLEGEPLVLNNSSFFKTGTAEFVDVDARSKAKTTISEFLDTIDFATSKVKVVGTYSVERPTKKNNAIAEARKKVGLEILNEVLTEKYTEEEIAQIVIEASAKGVSINDTYSKEEIELMTSEEVTQIIDQAQGIQYYVEAKTKGKTILTAPTEEQKKLEQEIEDVKKEIKEIEDLKKSNTNIVVNTKDPFFLIKTRSFSDVFPVFRAWEDKMFTDLHGFFGIDITPETNYLLTKDWQDGIIQNKNARILYDKDGTIVFMYVFIDENNVLITNTEKATEEIILRIASSKVRK</sequence>
<dbReference type="AlphaFoldDB" id="A0A0G0TRR1"/>
<keyword evidence="1" id="KW-0175">Coiled coil</keyword>
<keyword evidence="2" id="KW-0812">Transmembrane</keyword>
<evidence type="ECO:0000313" key="4">
    <source>
        <dbReference type="Proteomes" id="UP000034749"/>
    </source>
</evidence>
<feature type="coiled-coil region" evidence="1">
    <location>
        <begin position="355"/>
        <end position="389"/>
    </location>
</feature>
<dbReference type="EMBL" id="LBZW01000004">
    <property type="protein sequence ID" value="KKR79669.1"/>
    <property type="molecule type" value="Genomic_DNA"/>
</dbReference>
<organism evidence="3 4">
    <name type="scientific">Candidatus Nomurabacteria bacterium GW2011_GWA2_40_9</name>
    <dbReference type="NCBI Taxonomy" id="1618734"/>
    <lineage>
        <taxon>Bacteria</taxon>
        <taxon>Candidatus Nomuraibacteriota</taxon>
    </lineage>
</organism>
<accession>A0A0G0TRR1</accession>
<keyword evidence="2" id="KW-0472">Membrane</keyword>
<proteinExistence type="predicted"/>
<gene>
    <name evidence="3" type="ORF">UU24_C0004G0007</name>
</gene>
<keyword evidence="2" id="KW-1133">Transmembrane helix</keyword>
<comment type="caution">
    <text evidence="3">The sequence shown here is derived from an EMBL/GenBank/DDBJ whole genome shotgun (WGS) entry which is preliminary data.</text>
</comment>
<protein>
    <submittedName>
        <fullName evidence="3">Uncharacterized protein</fullName>
    </submittedName>
</protein>
<dbReference type="PATRIC" id="fig|1618734.3.peg.124"/>